<evidence type="ECO:0000259" key="1">
    <source>
        <dbReference type="Pfam" id="PF01965"/>
    </source>
</evidence>
<dbReference type="InterPro" id="IPR050325">
    <property type="entry name" value="Prot/Nucl_acid_deglycase"/>
</dbReference>
<evidence type="ECO:0000313" key="3">
    <source>
        <dbReference type="Proteomes" id="UP000521748"/>
    </source>
</evidence>
<feature type="domain" description="DJ-1/PfpI" evidence="1">
    <location>
        <begin position="6"/>
        <end position="167"/>
    </location>
</feature>
<evidence type="ECO:0000313" key="2">
    <source>
        <dbReference type="EMBL" id="NYE94827.1"/>
    </source>
</evidence>
<keyword evidence="2" id="KW-0378">Hydrolase</keyword>
<comment type="caution">
    <text evidence="2">The sequence shown here is derived from an EMBL/GenBank/DDBJ whole genome shotgun (WGS) entry which is preliminary data.</text>
</comment>
<dbReference type="Gene3D" id="3.40.50.880">
    <property type="match status" value="1"/>
</dbReference>
<keyword evidence="3" id="KW-1185">Reference proteome</keyword>
<sequence length="213" mass="23046">MNRPLSVVVYLPEKMADWEVGYLMAELKTGRFLRAGVKLNLTTAAKSREAVPTMGGLSLVPEQTLAELDEQNIDALILPGGESWADIAAEQEVLGLATRLKARGVPIAAICGATEALAAVGLLNDVAHTSNSPDFLKSFKEYRGAELYRNEFAVRDNHVITAGSWAPVELAAQVFAELEVMTESALANWLLFWADREVSGIYGLAAEQGRRSA</sequence>
<gene>
    <name evidence="2" type="ORF">FHU41_001048</name>
</gene>
<dbReference type="GO" id="GO:0006508">
    <property type="term" value="P:proteolysis"/>
    <property type="evidence" value="ECO:0007669"/>
    <property type="project" value="UniProtKB-KW"/>
</dbReference>
<organism evidence="2 3">
    <name type="scientific">Psychromicrobium silvestre</name>
    <dbReference type="NCBI Taxonomy" id="1645614"/>
    <lineage>
        <taxon>Bacteria</taxon>
        <taxon>Bacillati</taxon>
        <taxon>Actinomycetota</taxon>
        <taxon>Actinomycetes</taxon>
        <taxon>Micrococcales</taxon>
        <taxon>Micrococcaceae</taxon>
        <taxon>Psychromicrobium</taxon>
    </lineage>
</organism>
<reference evidence="2 3" key="1">
    <citation type="submission" date="2020-07" db="EMBL/GenBank/DDBJ databases">
        <title>Sequencing the genomes of 1000 actinobacteria strains.</title>
        <authorList>
            <person name="Klenk H.-P."/>
        </authorList>
    </citation>
    <scope>NUCLEOTIDE SEQUENCE [LARGE SCALE GENOMIC DNA]</scope>
    <source>
        <strain evidence="2 3">DSM 102047</strain>
    </source>
</reference>
<dbReference type="PANTHER" id="PTHR48094:SF19">
    <property type="entry name" value="DJ-1_PFPI DOMAIN-CONTAINING PROTEIN"/>
    <property type="match status" value="1"/>
</dbReference>
<dbReference type="PANTHER" id="PTHR48094">
    <property type="entry name" value="PROTEIN/NUCLEIC ACID DEGLYCASE DJ-1-RELATED"/>
    <property type="match status" value="1"/>
</dbReference>
<name>A0A7Y9LSK6_9MICC</name>
<dbReference type="AlphaFoldDB" id="A0A7Y9LSK6"/>
<dbReference type="EMBL" id="JACBYQ010000001">
    <property type="protein sequence ID" value="NYE94827.1"/>
    <property type="molecule type" value="Genomic_DNA"/>
</dbReference>
<dbReference type="InterPro" id="IPR029062">
    <property type="entry name" value="Class_I_gatase-like"/>
</dbReference>
<protein>
    <submittedName>
        <fullName evidence="2">Putative intracellular protease/amidase</fullName>
    </submittedName>
</protein>
<dbReference type="Proteomes" id="UP000521748">
    <property type="component" value="Unassembled WGS sequence"/>
</dbReference>
<proteinExistence type="predicted"/>
<dbReference type="GO" id="GO:0005737">
    <property type="term" value="C:cytoplasm"/>
    <property type="evidence" value="ECO:0007669"/>
    <property type="project" value="TreeGrafter"/>
</dbReference>
<keyword evidence="2" id="KW-0645">Protease</keyword>
<dbReference type="Pfam" id="PF01965">
    <property type="entry name" value="DJ-1_PfpI"/>
    <property type="match status" value="1"/>
</dbReference>
<accession>A0A7Y9LSK6</accession>
<dbReference type="RefSeq" id="WP_179388542.1">
    <property type="nucleotide sequence ID" value="NZ_JACBYQ010000001.1"/>
</dbReference>
<dbReference type="InterPro" id="IPR002818">
    <property type="entry name" value="DJ-1/PfpI"/>
</dbReference>
<dbReference type="SUPFAM" id="SSF52317">
    <property type="entry name" value="Class I glutamine amidotransferase-like"/>
    <property type="match status" value="1"/>
</dbReference>
<dbReference type="GO" id="GO:0008233">
    <property type="term" value="F:peptidase activity"/>
    <property type="evidence" value="ECO:0007669"/>
    <property type="project" value="UniProtKB-KW"/>
</dbReference>